<feature type="transmembrane region" description="Helical" evidence="2">
    <location>
        <begin position="95"/>
        <end position="118"/>
    </location>
</feature>
<accession>A0A250VFL0</accession>
<reference evidence="4" key="1">
    <citation type="submission" date="2017-05" db="EMBL/GenBank/DDBJ databases">
        <title>Streptomyces olivochromogenes NBRC 3561 whole genome shotgun sequence.</title>
        <authorList>
            <person name="Dohra H."/>
            <person name="Kodani S."/>
        </authorList>
    </citation>
    <scope>NUCLEOTIDE SEQUENCE [LARGE SCALE GENOMIC DNA]</scope>
    <source>
        <strain evidence="4">NBRC 3561</strain>
    </source>
</reference>
<gene>
    <name evidence="3" type="ORF">SO3561_04365</name>
</gene>
<proteinExistence type="predicted"/>
<name>A0A250VFL0_STROL</name>
<feature type="transmembrane region" description="Helical" evidence="2">
    <location>
        <begin position="62"/>
        <end position="83"/>
    </location>
</feature>
<evidence type="ECO:0000313" key="3">
    <source>
        <dbReference type="EMBL" id="GAX52846.1"/>
    </source>
</evidence>
<evidence type="ECO:0000256" key="2">
    <source>
        <dbReference type="SAM" id="Phobius"/>
    </source>
</evidence>
<sequence>MDWLEGALWGAVGGFAVEAVDYMIAVRRWRKLPWKVGAPSLNDPKAAPAPQSAASDDGSPGVVAYLIAAGLRVAVGFVGAAAITASSGDAMTPWLAFIVGGAVPFMLEKITLFVPFLVGVTREGFKVMQAQAAAERQAQPGSRPPAASPDPSGQEGS</sequence>
<protein>
    <submittedName>
        <fullName evidence="3">Uncharacterized protein</fullName>
    </submittedName>
</protein>
<dbReference type="RefSeq" id="WP_067365517.1">
    <property type="nucleotide sequence ID" value="NZ_BDQI01000008.1"/>
</dbReference>
<feature type="region of interest" description="Disordered" evidence="1">
    <location>
        <begin position="131"/>
        <end position="157"/>
    </location>
</feature>
<dbReference type="EMBL" id="BDQI01000008">
    <property type="protein sequence ID" value="GAX52846.1"/>
    <property type="molecule type" value="Genomic_DNA"/>
</dbReference>
<organism evidence="3 4">
    <name type="scientific">Streptomyces olivochromogenes</name>
    <dbReference type="NCBI Taxonomy" id="1963"/>
    <lineage>
        <taxon>Bacteria</taxon>
        <taxon>Bacillati</taxon>
        <taxon>Actinomycetota</taxon>
        <taxon>Actinomycetes</taxon>
        <taxon>Kitasatosporales</taxon>
        <taxon>Streptomycetaceae</taxon>
        <taxon>Streptomyces</taxon>
    </lineage>
</organism>
<dbReference type="Proteomes" id="UP000217446">
    <property type="component" value="Unassembled WGS sequence"/>
</dbReference>
<dbReference type="AlphaFoldDB" id="A0A250VFL0"/>
<keyword evidence="2" id="KW-0812">Transmembrane</keyword>
<keyword evidence="2" id="KW-1133">Transmembrane helix</keyword>
<dbReference type="STRING" id="1963.AQJ27_10870"/>
<keyword evidence="2" id="KW-0472">Membrane</keyword>
<feature type="transmembrane region" description="Helical" evidence="2">
    <location>
        <begin position="6"/>
        <end position="25"/>
    </location>
</feature>
<evidence type="ECO:0000313" key="4">
    <source>
        <dbReference type="Proteomes" id="UP000217446"/>
    </source>
</evidence>
<evidence type="ECO:0000256" key="1">
    <source>
        <dbReference type="SAM" id="MobiDB-lite"/>
    </source>
</evidence>
<comment type="caution">
    <text evidence="3">The sequence shown here is derived from an EMBL/GenBank/DDBJ whole genome shotgun (WGS) entry which is preliminary data.</text>
</comment>
<keyword evidence="4" id="KW-1185">Reference proteome</keyword>